<dbReference type="GO" id="GO:0009966">
    <property type="term" value="P:regulation of signal transduction"/>
    <property type="evidence" value="ECO:0007669"/>
    <property type="project" value="TreeGrafter"/>
</dbReference>
<proteinExistence type="predicted"/>
<dbReference type="PANTHER" id="PTHR14186">
    <property type="entry name" value="INSULIN-LIKE GROWTH FACTOR BINDING PROTEIN-RELATED"/>
    <property type="match status" value="1"/>
</dbReference>
<keyword evidence="6" id="KW-1185">Reference proteome</keyword>
<dbReference type="Pfam" id="PF00219">
    <property type="entry name" value="IGFBP"/>
    <property type="match status" value="1"/>
</dbReference>
<name>A0A979FJ82_HYAAZ</name>
<evidence type="ECO:0000313" key="6">
    <source>
        <dbReference type="Proteomes" id="UP000694843"/>
    </source>
</evidence>
<dbReference type="InterPro" id="IPR000867">
    <property type="entry name" value="IGFBP-like"/>
</dbReference>
<dbReference type="OrthoDB" id="5976811at2759"/>
<reference evidence="7" key="1">
    <citation type="submission" date="2025-08" db="UniProtKB">
        <authorList>
            <consortium name="RefSeq"/>
        </authorList>
    </citation>
    <scope>IDENTIFICATION</scope>
    <source>
        <tissue evidence="7">Whole organism</tissue>
    </source>
</reference>
<keyword evidence="4" id="KW-1015">Disulfide bond</keyword>
<dbReference type="SMART" id="SM00121">
    <property type="entry name" value="IB"/>
    <property type="match status" value="1"/>
</dbReference>
<dbReference type="GO" id="GO:0005520">
    <property type="term" value="F:insulin-like growth factor binding"/>
    <property type="evidence" value="ECO:0007669"/>
    <property type="project" value="InterPro"/>
</dbReference>
<keyword evidence="3" id="KW-0732">Signal</keyword>
<gene>
    <name evidence="7" type="primary">LOC108664679</name>
</gene>
<dbReference type="Proteomes" id="UP000694843">
    <property type="component" value="Unplaced"/>
</dbReference>
<evidence type="ECO:0000259" key="5">
    <source>
        <dbReference type="PROSITE" id="PS51323"/>
    </source>
</evidence>
<dbReference type="GO" id="GO:0001558">
    <property type="term" value="P:regulation of cell growth"/>
    <property type="evidence" value="ECO:0007669"/>
    <property type="project" value="InterPro"/>
</dbReference>
<dbReference type="KEGG" id="hazt:108664679"/>
<accession>A0A979FJ82</accession>
<dbReference type="PANTHER" id="PTHR14186:SF19">
    <property type="entry name" value="INSULIN-LIKE GROWTH FACTOR-BINDING PROTEIN 7"/>
    <property type="match status" value="1"/>
</dbReference>
<organism evidence="6 7">
    <name type="scientific">Hyalella azteca</name>
    <name type="common">Amphipod</name>
    <dbReference type="NCBI Taxonomy" id="294128"/>
    <lineage>
        <taxon>Eukaryota</taxon>
        <taxon>Metazoa</taxon>
        <taxon>Ecdysozoa</taxon>
        <taxon>Arthropoda</taxon>
        <taxon>Crustacea</taxon>
        <taxon>Multicrustacea</taxon>
        <taxon>Malacostraca</taxon>
        <taxon>Eumalacostraca</taxon>
        <taxon>Peracarida</taxon>
        <taxon>Amphipoda</taxon>
        <taxon>Senticaudata</taxon>
        <taxon>Talitrida</taxon>
        <taxon>Talitroidea</taxon>
        <taxon>Hyalellidae</taxon>
        <taxon>Hyalella</taxon>
    </lineage>
</organism>
<evidence type="ECO:0000256" key="4">
    <source>
        <dbReference type="ARBA" id="ARBA00023157"/>
    </source>
</evidence>
<dbReference type="GeneID" id="108664679"/>
<comment type="subcellular location">
    <subcellularLocation>
        <location evidence="1">Secreted</location>
    </subcellularLocation>
</comment>
<dbReference type="SUPFAM" id="SSF57184">
    <property type="entry name" value="Growth factor receptor domain"/>
    <property type="match status" value="1"/>
</dbReference>
<dbReference type="GO" id="GO:0005576">
    <property type="term" value="C:extracellular region"/>
    <property type="evidence" value="ECO:0007669"/>
    <property type="project" value="UniProtKB-SubCell"/>
</dbReference>
<dbReference type="RefSeq" id="XP_047736748.1">
    <property type="nucleotide sequence ID" value="XM_047880792.1"/>
</dbReference>
<dbReference type="AlphaFoldDB" id="A0A979FJ82"/>
<evidence type="ECO:0000313" key="7">
    <source>
        <dbReference type="RefSeq" id="XP_047736748.1"/>
    </source>
</evidence>
<dbReference type="InterPro" id="IPR009030">
    <property type="entry name" value="Growth_fac_rcpt_cys_sf"/>
</dbReference>
<evidence type="ECO:0000256" key="3">
    <source>
        <dbReference type="ARBA" id="ARBA00022729"/>
    </source>
</evidence>
<evidence type="ECO:0000256" key="2">
    <source>
        <dbReference type="ARBA" id="ARBA00022525"/>
    </source>
</evidence>
<evidence type="ECO:0000256" key="1">
    <source>
        <dbReference type="ARBA" id="ARBA00004613"/>
    </source>
</evidence>
<dbReference type="InterPro" id="IPR011390">
    <property type="entry name" value="IGFBP_rP_mac25"/>
</dbReference>
<keyword evidence="2" id="KW-0964">Secreted</keyword>
<sequence length="119" mass="12649">MTAHIPTCAEEGVCGGCNQGQCPPLGSCPGGITWDACGCCEVCAKSLGEECGGPYSAYGQCGLGLTCLKDQRECPYLFHPQGLSAYGNTDVCKQYLFNAIGRCVQERRLRIRGFSLLKG</sequence>
<feature type="domain" description="IGFBP N-terminal" evidence="5">
    <location>
        <begin position="10"/>
        <end position="77"/>
    </location>
</feature>
<protein>
    <submittedName>
        <fullName evidence="7">Insulin-like growth factor-binding protein 7</fullName>
    </submittedName>
</protein>
<dbReference type="Gene3D" id="4.10.40.20">
    <property type="match status" value="1"/>
</dbReference>
<dbReference type="PROSITE" id="PS51323">
    <property type="entry name" value="IGFBP_N_2"/>
    <property type="match status" value="1"/>
</dbReference>